<dbReference type="EMBL" id="BJVI01000156">
    <property type="protein sequence ID" value="GEL21035.1"/>
    <property type="molecule type" value="Genomic_DNA"/>
</dbReference>
<dbReference type="RefSeq" id="WP_028930036.1">
    <property type="nucleotide sequence ID" value="NZ_AUII01000007.1"/>
</dbReference>
<evidence type="ECO:0000313" key="2">
    <source>
        <dbReference type="Proteomes" id="UP000321328"/>
    </source>
</evidence>
<sequence>MPRPKVFPVGLSAADREFLVKLTTTGAHPARMIMRARVLLELDENAGPVPDRAVIAERVATSTNTVRVVAKRFAETGGDTPATIGRKPRETPPVAPIVTGEVEARLITLARSTPPKGYSRWSLRLLERHVALSEDLPDLDHSTIGRVLKKRNCVLI</sequence>
<name>A0A511D8A9_9PSEU</name>
<dbReference type="Pfam" id="PF13565">
    <property type="entry name" value="HTH_32"/>
    <property type="match status" value="1"/>
</dbReference>
<organism evidence="1 2">
    <name type="scientific">Pseudonocardia asaccharolytica DSM 44247 = NBRC 16224</name>
    <dbReference type="NCBI Taxonomy" id="1123024"/>
    <lineage>
        <taxon>Bacteria</taxon>
        <taxon>Bacillati</taxon>
        <taxon>Actinomycetota</taxon>
        <taxon>Actinomycetes</taxon>
        <taxon>Pseudonocardiales</taxon>
        <taxon>Pseudonocardiaceae</taxon>
        <taxon>Pseudonocardia</taxon>
    </lineage>
</organism>
<evidence type="ECO:0000313" key="1">
    <source>
        <dbReference type="EMBL" id="GEL21035.1"/>
    </source>
</evidence>
<protein>
    <submittedName>
        <fullName evidence="1">Transposase</fullName>
    </submittedName>
</protein>
<reference evidence="1 2" key="1">
    <citation type="submission" date="2019-07" db="EMBL/GenBank/DDBJ databases">
        <title>Whole genome shotgun sequence of Pseudonocardia asaccharolytica NBRC 16224.</title>
        <authorList>
            <person name="Hosoyama A."/>
            <person name="Uohara A."/>
            <person name="Ohji S."/>
            <person name="Ichikawa N."/>
        </authorList>
    </citation>
    <scope>NUCLEOTIDE SEQUENCE [LARGE SCALE GENOMIC DNA]</scope>
    <source>
        <strain evidence="1 2">NBRC 16224</strain>
    </source>
</reference>
<dbReference type="Proteomes" id="UP000321328">
    <property type="component" value="Unassembled WGS sequence"/>
</dbReference>
<gene>
    <name evidence="1" type="ORF">PA7_48720</name>
</gene>
<proteinExistence type="predicted"/>
<comment type="caution">
    <text evidence="1">The sequence shown here is derived from an EMBL/GenBank/DDBJ whole genome shotgun (WGS) entry which is preliminary data.</text>
</comment>
<dbReference type="AlphaFoldDB" id="A0A511D8A9"/>
<dbReference type="STRING" id="1123024.GCA_000423625_02173"/>
<dbReference type="SUPFAM" id="SSF46689">
    <property type="entry name" value="Homeodomain-like"/>
    <property type="match status" value="1"/>
</dbReference>
<dbReference type="InterPro" id="IPR009057">
    <property type="entry name" value="Homeodomain-like_sf"/>
</dbReference>
<keyword evidence="2" id="KW-1185">Reference proteome</keyword>
<accession>A0A511D8A9</accession>